<name>A0ABR7M8S0_9BACT</name>
<dbReference type="EMBL" id="MBUA01000012">
    <property type="protein sequence ID" value="MBC6491397.1"/>
    <property type="molecule type" value="Genomic_DNA"/>
</dbReference>
<sequence>MNLLFASLLSLHLFNGTDTTITLNVSDDGYRGIWYSSQPSGDEYVYKYSGGLATYPANHYPFSVYAPAVNKTFFCYGGTDAAGKTLLHTVSFFDHARGKVPRPTIVLDKKTSDAHDNPVLNIDAQGYIWLFSTAHGTSAPSYIHRSDRPYDITSFTRVQATKKVAGQTSPLDNFSYLQAWVVPDSGFLHLFTHYDRQVIPGYPDKPRRTISFMKSSNGISYGDWIDIAAIEEGHYQTSGQYGKKIATSFNFHPYRQGENGLNYRTNLYYIETPDFGNTWQTADGHKIDLPVREVQNQALVKDYRQEGLKVYINDLAFDAHGNPVILYITSKGFEAGPANGPHEWHTAHFNGRHWDIRTITRSDNNYDMGSLYIETDGRWMVIGPTTTGPQAYNTGGEMVRWESNDQGKTWTSQPLTRGSQYNHSYPRKPVQVQDGFVAFWADGHGRQPSPSSLYFANRKGEVYRLPQKMKKKFARPQRIHLK</sequence>
<organism evidence="1 2">
    <name type="scientific">Flavihumibacter stibioxidans</name>
    <dbReference type="NCBI Taxonomy" id="1834163"/>
    <lineage>
        <taxon>Bacteria</taxon>
        <taxon>Pseudomonadati</taxon>
        <taxon>Bacteroidota</taxon>
        <taxon>Chitinophagia</taxon>
        <taxon>Chitinophagales</taxon>
        <taxon>Chitinophagaceae</taxon>
        <taxon>Flavihumibacter</taxon>
    </lineage>
</organism>
<reference evidence="1 2" key="1">
    <citation type="submission" date="2016-07" db="EMBL/GenBank/DDBJ databases">
        <title>Genome analysis of Flavihumibacter stibioxidans YS-17.</title>
        <authorList>
            <person name="Shi K."/>
            <person name="Han Y."/>
            <person name="Wang G."/>
        </authorList>
    </citation>
    <scope>NUCLEOTIDE SEQUENCE [LARGE SCALE GENOMIC DNA]</scope>
    <source>
        <strain evidence="1 2">YS-17</strain>
    </source>
</reference>
<dbReference type="SUPFAM" id="SSF50939">
    <property type="entry name" value="Sialidases"/>
    <property type="match status" value="1"/>
</dbReference>
<evidence type="ECO:0000313" key="2">
    <source>
        <dbReference type="Proteomes" id="UP000765802"/>
    </source>
</evidence>
<accession>A0ABR7M8S0</accession>
<dbReference type="Pfam" id="PF15892">
    <property type="entry name" value="BNR_4"/>
    <property type="match status" value="1"/>
</dbReference>
<proteinExistence type="predicted"/>
<dbReference type="Proteomes" id="UP000765802">
    <property type="component" value="Unassembled WGS sequence"/>
</dbReference>
<dbReference type="Gene3D" id="2.120.10.10">
    <property type="match status" value="1"/>
</dbReference>
<gene>
    <name evidence="1" type="ORF">BC349_10160</name>
</gene>
<dbReference type="InterPro" id="IPR036278">
    <property type="entry name" value="Sialidase_sf"/>
</dbReference>
<evidence type="ECO:0000313" key="1">
    <source>
        <dbReference type="EMBL" id="MBC6491397.1"/>
    </source>
</evidence>
<keyword evidence="2" id="KW-1185">Reference proteome</keyword>
<comment type="caution">
    <text evidence="1">The sequence shown here is derived from an EMBL/GenBank/DDBJ whole genome shotgun (WGS) entry which is preliminary data.</text>
</comment>
<evidence type="ECO:0008006" key="3">
    <source>
        <dbReference type="Google" id="ProtNLM"/>
    </source>
</evidence>
<protein>
    <recommendedName>
        <fullName evidence="3">BNR repeat-containing family member</fullName>
    </recommendedName>
</protein>
<dbReference type="RefSeq" id="WP_187256690.1">
    <property type="nucleotide sequence ID" value="NZ_JBHULF010000014.1"/>
</dbReference>